<dbReference type="InterPro" id="IPR056818">
    <property type="entry name" value="GlmU/GlgC-like_hexapep"/>
</dbReference>
<comment type="caution">
    <text evidence="7">The sequence shown here is derived from an EMBL/GenBank/DDBJ whole genome shotgun (WGS) entry which is preliminary data.</text>
</comment>
<evidence type="ECO:0000256" key="3">
    <source>
        <dbReference type="ARBA" id="ARBA00022695"/>
    </source>
</evidence>
<keyword evidence="4" id="KW-0320">Glycogen biosynthesis</keyword>
<sequence>MKRVKAVIPAGGEGSRMLVLTTERPKPNVPFESGRVIDLVLSNCAHTVLIDSVDVLIQAHANKLLRQIEGFAPEVAKPIRCQVAVVRGHERYAGSADALRQSQYLFHDGYNHILTLCADQIFVADYGDLIEQHEASVAAVTLMVKRYPAAEASRFGVVILNASGVPVGFLEKPDNPPLIPGTTDQSLVHMGIAIFDAQQLQQMLCEVDGEDLSRHIIPHAFASGRLVQIYEFNGYWTDIGTPRSLWLANMDLVSSTPAINLYDPSWPIIHRPRHLPSPKFIHQCQLHDAIVGNGSVIAGQIVSSVLSTRIRVGRNTRIQDSVIFDRTIVGDNVQLKRVIVDKAAQINAGVILGQDPAAEVKRYPGLVLAEDNIIIVPRGSVIA</sequence>
<protein>
    <submittedName>
        <fullName evidence="7">Uncharacterized protein</fullName>
    </submittedName>
</protein>
<evidence type="ECO:0000256" key="2">
    <source>
        <dbReference type="ARBA" id="ARBA00022679"/>
    </source>
</evidence>
<dbReference type="SUPFAM" id="SSF51161">
    <property type="entry name" value="Trimeric LpxA-like enzymes"/>
    <property type="match status" value="1"/>
</dbReference>
<evidence type="ECO:0000259" key="5">
    <source>
        <dbReference type="Pfam" id="PF00483"/>
    </source>
</evidence>
<gene>
    <name evidence="7" type="ORF">A2744_00700</name>
</gene>
<dbReference type="CDD" id="cd04651">
    <property type="entry name" value="LbH_G1P_AT_C"/>
    <property type="match status" value="1"/>
</dbReference>
<evidence type="ECO:0000259" key="6">
    <source>
        <dbReference type="Pfam" id="PF24894"/>
    </source>
</evidence>
<dbReference type="InterPro" id="IPR029044">
    <property type="entry name" value="Nucleotide-diphossugar_trans"/>
</dbReference>
<dbReference type="GO" id="GO:0005978">
    <property type="term" value="P:glycogen biosynthetic process"/>
    <property type="evidence" value="ECO:0007669"/>
    <property type="project" value="UniProtKB-KW"/>
</dbReference>
<organism evidence="7 8">
    <name type="scientific">Candidatus Buchananbacteria bacterium RIFCSPHIGHO2_01_FULL_44_11</name>
    <dbReference type="NCBI Taxonomy" id="1797535"/>
    <lineage>
        <taxon>Bacteria</taxon>
        <taxon>Candidatus Buchananiibacteriota</taxon>
    </lineage>
</organism>
<reference evidence="7 8" key="1">
    <citation type="journal article" date="2016" name="Nat. Commun.">
        <title>Thousands of microbial genomes shed light on interconnected biogeochemical processes in an aquifer system.</title>
        <authorList>
            <person name="Anantharaman K."/>
            <person name="Brown C.T."/>
            <person name="Hug L.A."/>
            <person name="Sharon I."/>
            <person name="Castelle C.J."/>
            <person name="Probst A.J."/>
            <person name="Thomas B.C."/>
            <person name="Singh A."/>
            <person name="Wilkins M.J."/>
            <person name="Karaoz U."/>
            <person name="Brodie E.L."/>
            <person name="Williams K.H."/>
            <person name="Hubbard S.S."/>
            <person name="Banfield J.F."/>
        </authorList>
    </citation>
    <scope>NUCLEOTIDE SEQUENCE [LARGE SCALE GENOMIC DNA]</scope>
</reference>
<name>A0A1G1XYW9_9BACT</name>
<accession>A0A1G1XYW9</accession>
<feature type="domain" description="Nucleotidyl transferase" evidence="5">
    <location>
        <begin position="5"/>
        <end position="253"/>
    </location>
</feature>
<dbReference type="AlphaFoldDB" id="A0A1G1XYW9"/>
<dbReference type="SUPFAM" id="SSF53448">
    <property type="entry name" value="Nucleotide-diphospho-sugar transferases"/>
    <property type="match status" value="1"/>
</dbReference>
<dbReference type="Proteomes" id="UP000178240">
    <property type="component" value="Unassembled WGS sequence"/>
</dbReference>
<dbReference type="InterPro" id="IPR011004">
    <property type="entry name" value="Trimer_LpxA-like_sf"/>
</dbReference>
<dbReference type="GO" id="GO:0008878">
    <property type="term" value="F:glucose-1-phosphate adenylyltransferase activity"/>
    <property type="evidence" value="ECO:0007669"/>
    <property type="project" value="InterPro"/>
</dbReference>
<keyword evidence="3" id="KW-0548">Nucleotidyltransferase</keyword>
<comment type="similarity">
    <text evidence="1">Belongs to the bacterial/plant glucose-1-phosphate adenylyltransferase family.</text>
</comment>
<dbReference type="EMBL" id="MHIE01000027">
    <property type="protein sequence ID" value="OGY45151.1"/>
    <property type="molecule type" value="Genomic_DNA"/>
</dbReference>
<dbReference type="STRING" id="1797535.A2744_00700"/>
<keyword evidence="2" id="KW-0808">Transferase</keyword>
<dbReference type="Pfam" id="PF00483">
    <property type="entry name" value="NTP_transferase"/>
    <property type="match status" value="1"/>
</dbReference>
<dbReference type="Pfam" id="PF24894">
    <property type="entry name" value="Hexapep_GlmU"/>
    <property type="match status" value="1"/>
</dbReference>
<evidence type="ECO:0000256" key="1">
    <source>
        <dbReference type="ARBA" id="ARBA00010443"/>
    </source>
</evidence>
<dbReference type="Gene3D" id="2.160.10.10">
    <property type="entry name" value="Hexapeptide repeat proteins"/>
    <property type="match status" value="1"/>
</dbReference>
<dbReference type="InterPro" id="IPR011831">
    <property type="entry name" value="ADP-Glc_PPase"/>
</dbReference>
<evidence type="ECO:0000256" key="4">
    <source>
        <dbReference type="ARBA" id="ARBA00023056"/>
    </source>
</evidence>
<proteinExistence type="inferred from homology"/>
<evidence type="ECO:0000313" key="7">
    <source>
        <dbReference type="EMBL" id="OGY45151.1"/>
    </source>
</evidence>
<dbReference type="Gene3D" id="3.90.550.10">
    <property type="entry name" value="Spore Coat Polysaccharide Biosynthesis Protein SpsA, Chain A"/>
    <property type="match status" value="1"/>
</dbReference>
<evidence type="ECO:0000313" key="8">
    <source>
        <dbReference type="Proteomes" id="UP000178240"/>
    </source>
</evidence>
<dbReference type="InterPro" id="IPR005835">
    <property type="entry name" value="NTP_transferase_dom"/>
</dbReference>
<feature type="domain" description="Glucose-1-phosphate adenylyltransferase/Bifunctional protein GlmU-like C-terminal hexapeptide" evidence="6">
    <location>
        <begin position="283"/>
        <end position="363"/>
    </location>
</feature>
<dbReference type="PANTHER" id="PTHR43523">
    <property type="entry name" value="GLUCOSE-1-PHOSPHATE ADENYLYLTRANSFERASE-RELATED"/>
    <property type="match status" value="1"/>
</dbReference>
<dbReference type="PANTHER" id="PTHR43523:SF2">
    <property type="entry name" value="GLUCOSE-1-PHOSPHATE ADENYLYLTRANSFERASE"/>
    <property type="match status" value="1"/>
</dbReference>